<keyword evidence="1" id="KW-0805">Transcription regulation</keyword>
<evidence type="ECO:0000256" key="1">
    <source>
        <dbReference type="ARBA" id="ARBA00023015"/>
    </source>
</evidence>
<dbReference type="PROSITE" id="PS01124">
    <property type="entry name" value="HTH_ARAC_FAMILY_2"/>
    <property type="match status" value="1"/>
</dbReference>
<dbReference type="Proteomes" id="UP000426246">
    <property type="component" value="Chromosome"/>
</dbReference>
<keyword evidence="7" id="KW-1185">Reference proteome</keyword>
<sequence>MKWNQLFRYSVYRNLLVYFVLLVALVVVAVSSTLYFFFATKTEETISNNVISMLRQTSYTSSIIQGQIQTIGNHLLNNNRIITVLRKPQHDQIEDRDAMDILLDIQSAYPFIKYIGVYNDNTKRYLNTAGTPYQLNDKEKEWITGTRNVQFIGFFPQKLQSGFSLSSTQDHILTFILRPNYALTNAYKGAIVIHVNEQYILNTIKSIRSSSDDVFVMDEKGLVLSHTNSEDFMQSFATKPYIQKILNSTKKSDHFVTEVEGRKQLVTFVESNELNWYFVSVKPYNLLISDISTLKNFTWLLALVIILLGVLLAYFAANRLYNPLGRLISKVYAASGNTTPGTEQNRNEFALLSEAFSNVIDQASSVDIEIKQSLPVLKKAYLQHLLKGTLQDLSSTHVIQSNIDAYFTSPYYTVLLAQIDNYDDFHQQHNQKKQGLFRFSICNISNELLLKHVNNETIVMDEKNIAILLFLGTPTVPAHILITLAEIQEVIRSYFNFTISFSVGDSVSLRNEIHLSFESAQEYAKYRLFYGHQSIIHQEMIPDPQNHTSLYPNLAEKKLNEALRLSHADKTEQALDQFVKAMKEMTYYQALSCANQLLNSLMRDFDGALNIMQEHSKEYYDTVNQLHQKETLQEIHFLLQSFCRLIQTLTENKNISKTTALIDSICSYLQKNYHEPDLGIETIAANAQLTPSYLGKLFRSHSQMSFNDYLKNIRLEEAKKLLLNTNDPITVISEKVGVLNTTYFFTLFKKTYGISPNQYREQNTLS</sequence>
<dbReference type="EMBL" id="CP034235">
    <property type="protein sequence ID" value="QGQ95138.1"/>
    <property type="molecule type" value="Genomic_DNA"/>
</dbReference>
<evidence type="ECO:0000256" key="3">
    <source>
        <dbReference type="ARBA" id="ARBA00023163"/>
    </source>
</evidence>
<dbReference type="Gene3D" id="1.10.10.60">
    <property type="entry name" value="Homeodomain-like"/>
    <property type="match status" value="2"/>
</dbReference>
<protein>
    <submittedName>
        <fullName evidence="6">AraC family transcriptional regulator</fullName>
    </submittedName>
</protein>
<dbReference type="OrthoDB" id="2650757at2"/>
<dbReference type="GO" id="GO:0043565">
    <property type="term" value="F:sequence-specific DNA binding"/>
    <property type="evidence" value="ECO:0007669"/>
    <property type="project" value="InterPro"/>
</dbReference>
<dbReference type="KEGG" id="ppsc:EHS13_09695"/>
<dbReference type="Gene3D" id="3.30.450.20">
    <property type="entry name" value="PAS domain"/>
    <property type="match status" value="1"/>
</dbReference>
<evidence type="ECO:0000256" key="4">
    <source>
        <dbReference type="SAM" id="Phobius"/>
    </source>
</evidence>
<organism evidence="6 7">
    <name type="scientific">Paenibacillus psychroresistens</name>
    <dbReference type="NCBI Taxonomy" id="1778678"/>
    <lineage>
        <taxon>Bacteria</taxon>
        <taxon>Bacillati</taxon>
        <taxon>Bacillota</taxon>
        <taxon>Bacilli</taxon>
        <taxon>Bacillales</taxon>
        <taxon>Paenibacillaceae</taxon>
        <taxon>Paenibacillus</taxon>
    </lineage>
</organism>
<dbReference type="InterPro" id="IPR009057">
    <property type="entry name" value="Homeodomain-like_sf"/>
</dbReference>
<dbReference type="SMART" id="SM00342">
    <property type="entry name" value="HTH_ARAC"/>
    <property type="match status" value="1"/>
</dbReference>
<evidence type="ECO:0000313" key="6">
    <source>
        <dbReference type="EMBL" id="QGQ95138.1"/>
    </source>
</evidence>
<proteinExistence type="predicted"/>
<evidence type="ECO:0000256" key="2">
    <source>
        <dbReference type="ARBA" id="ARBA00023125"/>
    </source>
</evidence>
<keyword evidence="4" id="KW-0812">Transmembrane</keyword>
<feature type="transmembrane region" description="Helical" evidence="4">
    <location>
        <begin position="15"/>
        <end position="38"/>
    </location>
</feature>
<dbReference type="PANTHER" id="PTHR43280">
    <property type="entry name" value="ARAC-FAMILY TRANSCRIPTIONAL REGULATOR"/>
    <property type="match status" value="1"/>
</dbReference>
<dbReference type="GO" id="GO:0003700">
    <property type="term" value="F:DNA-binding transcription factor activity"/>
    <property type="evidence" value="ECO:0007669"/>
    <property type="project" value="InterPro"/>
</dbReference>
<dbReference type="PROSITE" id="PS00041">
    <property type="entry name" value="HTH_ARAC_FAMILY_1"/>
    <property type="match status" value="1"/>
</dbReference>
<keyword evidence="4" id="KW-0472">Membrane</keyword>
<accession>A0A6B8RIG2</accession>
<dbReference type="SUPFAM" id="SSF46689">
    <property type="entry name" value="Homeodomain-like"/>
    <property type="match status" value="1"/>
</dbReference>
<feature type="domain" description="HTH araC/xylS-type" evidence="5">
    <location>
        <begin position="663"/>
        <end position="762"/>
    </location>
</feature>
<dbReference type="RefSeq" id="WP_155700153.1">
    <property type="nucleotide sequence ID" value="NZ_CP034235.1"/>
</dbReference>
<dbReference type="AlphaFoldDB" id="A0A6B8RIG2"/>
<name>A0A6B8RIG2_9BACL</name>
<dbReference type="InterPro" id="IPR018060">
    <property type="entry name" value="HTH_AraC"/>
</dbReference>
<reference evidence="7" key="1">
    <citation type="submission" date="2018-11" db="EMBL/GenBank/DDBJ databases">
        <title>Complete genome sequence of Paenibacillus sp. ML311-T8.</title>
        <authorList>
            <person name="Nam Y.-D."/>
            <person name="Kang J."/>
            <person name="Chung W.-H."/>
            <person name="Park Y.S."/>
        </authorList>
    </citation>
    <scope>NUCLEOTIDE SEQUENCE [LARGE SCALE GENOMIC DNA]</scope>
    <source>
        <strain evidence="7">ML311-T8</strain>
    </source>
</reference>
<evidence type="ECO:0000259" key="5">
    <source>
        <dbReference type="PROSITE" id="PS01124"/>
    </source>
</evidence>
<dbReference type="Pfam" id="PF12833">
    <property type="entry name" value="HTH_18"/>
    <property type="match status" value="1"/>
</dbReference>
<feature type="transmembrane region" description="Helical" evidence="4">
    <location>
        <begin position="297"/>
        <end position="317"/>
    </location>
</feature>
<dbReference type="Gene3D" id="6.10.340.10">
    <property type="match status" value="1"/>
</dbReference>
<evidence type="ECO:0000313" key="7">
    <source>
        <dbReference type="Proteomes" id="UP000426246"/>
    </source>
</evidence>
<gene>
    <name evidence="6" type="ORF">EHS13_09695</name>
</gene>
<keyword evidence="4" id="KW-1133">Transmembrane helix</keyword>
<keyword evidence="3" id="KW-0804">Transcription</keyword>
<dbReference type="PANTHER" id="PTHR43280:SF34">
    <property type="entry name" value="ARAC-FAMILY TRANSCRIPTIONAL REGULATOR"/>
    <property type="match status" value="1"/>
</dbReference>
<keyword evidence="2" id="KW-0238">DNA-binding</keyword>
<dbReference type="InterPro" id="IPR018062">
    <property type="entry name" value="HTH_AraC-typ_CS"/>
</dbReference>